<dbReference type="HOGENOM" id="CLU_1170095_0_0_11"/>
<dbReference type="RefSeq" id="WP_013837400.1">
    <property type="nucleotide sequence ID" value="NC_015588.1"/>
</dbReference>
<feature type="domain" description="VOC" evidence="1">
    <location>
        <begin position="19"/>
        <end position="136"/>
    </location>
</feature>
<gene>
    <name evidence="2" type="ordered locus">Isova_0198</name>
</gene>
<dbReference type="Proteomes" id="UP000009236">
    <property type="component" value="Chromosome"/>
</dbReference>
<accession>F6FRR4</accession>
<dbReference type="PANTHER" id="PTHR35908:SF1">
    <property type="entry name" value="CONSERVED PROTEIN"/>
    <property type="match status" value="1"/>
</dbReference>
<keyword evidence="2" id="KW-0223">Dioxygenase</keyword>
<dbReference type="PROSITE" id="PS51819">
    <property type="entry name" value="VOC"/>
    <property type="match status" value="2"/>
</dbReference>
<sequence length="251" mass="26782">MSGASDGPRESDRSEPIGTVDTVVVDAVEPQESAAFWRGLTGAETVVADDDHWVTLETPDGWNIAFQPAPDLVRAQWPGQEHPQQVHLDLRVADVGAAVARAVALGATVLRENETWTTLADVDGHPFDLCHAPDARRLSVLGVTFDVPDASAAAAFWSRVLGDPVGYDAGGRAMLDGERPLLFQTVEGYSAPRWPDPAFPQQLHLDLWTGTRSLDDAEALVLEAGASKLPGGGESFRVFADPAGHPFCLLG</sequence>
<dbReference type="eggNOG" id="COG0346">
    <property type="taxonomic scope" value="Bacteria"/>
</dbReference>
<dbReference type="AlphaFoldDB" id="F6FRR4"/>
<dbReference type="SUPFAM" id="SSF54593">
    <property type="entry name" value="Glyoxalase/Bleomycin resistance protein/Dihydroxybiphenyl dioxygenase"/>
    <property type="match status" value="2"/>
</dbReference>
<feature type="domain" description="VOC" evidence="1">
    <location>
        <begin position="139"/>
        <end position="251"/>
    </location>
</feature>
<dbReference type="InterPro" id="IPR029068">
    <property type="entry name" value="Glyas_Bleomycin-R_OHBP_Dase"/>
</dbReference>
<dbReference type="Pfam" id="PF18029">
    <property type="entry name" value="Glyoxalase_6"/>
    <property type="match status" value="2"/>
</dbReference>
<dbReference type="InterPro" id="IPR037523">
    <property type="entry name" value="VOC_core"/>
</dbReference>
<dbReference type="GO" id="GO:0051213">
    <property type="term" value="F:dioxygenase activity"/>
    <property type="evidence" value="ECO:0007669"/>
    <property type="project" value="UniProtKB-KW"/>
</dbReference>
<organism evidence="3">
    <name type="scientific">Isoptericola variabilis (strain 225)</name>
    <dbReference type="NCBI Taxonomy" id="743718"/>
    <lineage>
        <taxon>Bacteria</taxon>
        <taxon>Bacillati</taxon>
        <taxon>Actinomycetota</taxon>
        <taxon>Actinomycetes</taxon>
        <taxon>Micrococcales</taxon>
        <taxon>Promicromonosporaceae</taxon>
        <taxon>Isoptericola</taxon>
    </lineage>
</organism>
<evidence type="ECO:0000313" key="2">
    <source>
        <dbReference type="EMBL" id="AEG43005.1"/>
    </source>
</evidence>
<reference evidence="2 3" key="1">
    <citation type="submission" date="2011-05" db="EMBL/GenBank/DDBJ databases">
        <title>Complete sequence of Isoptericola variabilis 225.</title>
        <authorList>
            <consortium name="US DOE Joint Genome Institute"/>
            <person name="Lucas S."/>
            <person name="Han J."/>
            <person name="Lapidus A."/>
            <person name="Cheng J.-F."/>
            <person name="Goodwin L."/>
            <person name="Pitluck S."/>
            <person name="Peters L."/>
            <person name="Mikhailova N."/>
            <person name="Zeytun A."/>
            <person name="Han C."/>
            <person name="Tapia R."/>
            <person name="Land M."/>
            <person name="Hauser L."/>
            <person name="Kyrpides N."/>
            <person name="Ivanova N."/>
            <person name="Pagani I."/>
            <person name="Siebers A."/>
            <person name="Allgaier M."/>
            <person name="Thelen M."/>
            <person name="Hugenholtz P."/>
            <person name="Gladden J."/>
            <person name="Woyke T."/>
        </authorList>
    </citation>
    <scope>NUCLEOTIDE SEQUENCE [LARGE SCALE GENOMIC DNA]</scope>
    <source>
        <strain evidence="3">225</strain>
    </source>
</reference>
<dbReference type="Gene3D" id="3.10.180.10">
    <property type="entry name" value="2,3-Dihydroxybiphenyl 1,2-Dioxygenase, domain 1"/>
    <property type="match status" value="2"/>
</dbReference>
<dbReference type="EMBL" id="CP002810">
    <property type="protein sequence ID" value="AEG43005.1"/>
    <property type="molecule type" value="Genomic_DNA"/>
</dbReference>
<keyword evidence="2" id="KW-0560">Oxidoreductase</keyword>
<evidence type="ECO:0000259" key="1">
    <source>
        <dbReference type="PROSITE" id="PS51819"/>
    </source>
</evidence>
<dbReference type="STRING" id="743718.Isova_0198"/>
<proteinExistence type="predicted"/>
<keyword evidence="3" id="KW-1185">Reference proteome</keyword>
<evidence type="ECO:0000313" key="3">
    <source>
        <dbReference type="Proteomes" id="UP000009236"/>
    </source>
</evidence>
<protein>
    <submittedName>
        <fullName evidence="2">Glyoxalase/bleomycin resistance protein/dioxygenase</fullName>
    </submittedName>
</protein>
<dbReference type="InterPro" id="IPR041581">
    <property type="entry name" value="Glyoxalase_6"/>
</dbReference>
<name>F6FRR4_ISOV2</name>
<dbReference type="PANTHER" id="PTHR35908">
    <property type="entry name" value="HYPOTHETICAL FUSION PROTEIN"/>
    <property type="match status" value="1"/>
</dbReference>
<dbReference type="KEGG" id="iva:Isova_0198"/>